<dbReference type="PANTHER" id="PTHR16255">
    <property type="entry name" value="REQUIRED FOR MEIOTIC NUCLEAR DIVISION PROTEIN 1 HOMOLOG"/>
    <property type="match status" value="1"/>
</dbReference>
<feature type="region of interest" description="Disordered" evidence="2">
    <location>
        <begin position="101"/>
        <end position="120"/>
    </location>
</feature>
<proteinExistence type="inferred from homology"/>
<accession>A0A422Q8V0</accession>
<protein>
    <recommendedName>
        <fullName evidence="4">DUF155 domain-containing protein</fullName>
    </recommendedName>
</protein>
<dbReference type="PANTHER" id="PTHR16255:SF20">
    <property type="entry name" value="DUF155 DOMAIN-CONTAINING PROTEIN"/>
    <property type="match status" value="1"/>
</dbReference>
<dbReference type="EMBL" id="MKKU01000043">
    <property type="protein sequence ID" value="RNF26402.1"/>
    <property type="molecule type" value="Genomic_DNA"/>
</dbReference>
<evidence type="ECO:0000256" key="2">
    <source>
        <dbReference type="SAM" id="MobiDB-lite"/>
    </source>
</evidence>
<dbReference type="OrthoDB" id="242766at2759"/>
<feature type="transmembrane region" description="Helical" evidence="3">
    <location>
        <begin position="586"/>
        <end position="614"/>
    </location>
</feature>
<dbReference type="InterPro" id="IPR051624">
    <property type="entry name" value="RMD1/Sad1-interacting"/>
</dbReference>
<evidence type="ECO:0000256" key="3">
    <source>
        <dbReference type="SAM" id="Phobius"/>
    </source>
</evidence>
<evidence type="ECO:0000259" key="4">
    <source>
        <dbReference type="Pfam" id="PF02582"/>
    </source>
</evidence>
<dbReference type="Proteomes" id="UP000284403">
    <property type="component" value="Unassembled WGS sequence"/>
</dbReference>
<keyword evidence="6" id="KW-1185">Reference proteome</keyword>
<keyword evidence="3" id="KW-1133">Transmembrane helix</keyword>
<reference evidence="5 6" key="1">
    <citation type="journal article" date="2018" name="BMC Genomics">
        <title>Genomic comparison of Trypanosoma conorhini and Trypanosoma rangeli to Trypanosoma cruzi strains of high and low virulence.</title>
        <authorList>
            <person name="Bradwell K.R."/>
            <person name="Koparde V.N."/>
            <person name="Matveyev A.V."/>
            <person name="Serrano M.G."/>
            <person name="Alves J.M."/>
            <person name="Parikh H."/>
            <person name="Huang B."/>
            <person name="Lee V."/>
            <person name="Espinosa-Alvarez O."/>
            <person name="Ortiz P.A."/>
            <person name="Costa-Martins A.G."/>
            <person name="Teixeira M.M."/>
            <person name="Buck G.A."/>
        </authorList>
    </citation>
    <scope>NUCLEOTIDE SEQUENCE [LARGE SCALE GENOMIC DNA]</scope>
    <source>
        <strain evidence="5 6">025E</strain>
    </source>
</reference>
<feature type="domain" description="DUF155" evidence="4">
    <location>
        <begin position="371"/>
        <end position="556"/>
    </location>
</feature>
<keyword evidence="3" id="KW-0472">Membrane</keyword>
<comment type="caution">
    <text evidence="5">The sequence shown here is derived from an EMBL/GenBank/DDBJ whole genome shotgun (WGS) entry which is preliminary data.</text>
</comment>
<comment type="similarity">
    <text evidence="1">Belongs to the RMD1/sif2 family.</text>
</comment>
<dbReference type="GO" id="GO:0005739">
    <property type="term" value="C:mitochondrion"/>
    <property type="evidence" value="ECO:0007669"/>
    <property type="project" value="UniProtKB-ARBA"/>
</dbReference>
<name>A0A422Q8V0_9TRYP</name>
<gene>
    <name evidence="5" type="ORF">Tco025E_01365</name>
</gene>
<feature type="region of interest" description="Disordered" evidence="2">
    <location>
        <begin position="1"/>
        <end position="22"/>
    </location>
</feature>
<sequence length="622" mass="70372">MDRSRGSDDASGSCGSSPRRSFACVEREEETLRRWPMASSVNSSRSEEADFYSNISTDGWDASRSTGRLDYTRDNSPLHCGSVFTDTSVDRLVHGERQTPCEGSHVYRGASSRRAPPSVTLSLPSESLQEWGLHDAEGRPLQGQYGDAYTAGMTQQPQQQHGDGEAGEGSASFRFEEPETSTPLIIEQSGANPQEEAVAVEVHDQGDEQADGTQTRLPDATPEAHCANMERMKYELPEDPRNLIIDVILKSASPSVTLQEIHNALQWTERFEAANGSVLDFLQGYQSIFAVSPIYDRVTLRRPLQTAKGRRTVRDHRGPRDISSGIGSVSYSYVATAFDLDALAVIYKRRGYDTELMYGVLHVSSHRTFDIFLFPNGVVVWWGLNRQDHWLVEDDFLTSANSFVRVAVKERHAQEVINELFPFWCSYELDKHYDASTPSRREEALARFGTHLCFDHYLIPDVKPIRTQIMLTVSYSLGRVAVVDFFDNVTQNLHKQVLGIPSDIKGLCDYLSMRRKMVQLEGEILLASMSISALRDTPEFLWEMPWLYDYYELIERQNPSGQLILWFIAKNETLVQQMAHIKTRRFTLFILGSDVFLILLLVADVVFLMAGFVLKLYFPLEN</sequence>
<evidence type="ECO:0000313" key="6">
    <source>
        <dbReference type="Proteomes" id="UP000284403"/>
    </source>
</evidence>
<dbReference type="AlphaFoldDB" id="A0A422Q8V0"/>
<dbReference type="GeneID" id="40314976"/>
<evidence type="ECO:0000313" key="5">
    <source>
        <dbReference type="EMBL" id="RNF26402.1"/>
    </source>
</evidence>
<dbReference type="Pfam" id="PF02582">
    <property type="entry name" value="DUF155"/>
    <property type="match status" value="1"/>
</dbReference>
<feature type="region of interest" description="Disordered" evidence="2">
    <location>
        <begin position="153"/>
        <end position="172"/>
    </location>
</feature>
<dbReference type="RefSeq" id="XP_029231608.1">
    <property type="nucleotide sequence ID" value="XM_029368303.1"/>
</dbReference>
<dbReference type="InterPro" id="IPR003734">
    <property type="entry name" value="DUF155"/>
</dbReference>
<keyword evidence="3" id="KW-0812">Transmembrane</keyword>
<organism evidence="5 6">
    <name type="scientific">Trypanosoma conorhini</name>
    <dbReference type="NCBI Taxonomy" id="83891"/>
    <lineage>
        <taxon>Eukaryota</taxon>
        <taxon>Discoba</taxon>
        <taxon>Euglenozoa</taxon>
        <taxon>Kinetoplastea</taxon>
        <taxon>Metakinetoplastina</taxon>
        <taxon>Trypanosomatida</taxon>
        <taxon>Trypanosomatidae</taxon>
        <taxon>Trypanosoma</taxon>
    </lineage>
</organism>
<evidence type="ECO:0000256" key="1">
    <source>
        <dbReference type="ARBA" id="ARBA00008306"/>
    </source>
</evidence>